<accession>A0AAE1GXH4</accession>
<name>A0AAE1GXH4_9NEOP</name>
<dbReference type="EMBL" id="JAHWGI010000182">
    <property type="protein sequence ID" value="KAK3910603.1"/>
    <property type="molecule type" value="Genomic_DNA"/>
</dbReference>
<dbReference type="GO" id="GO:0006446">
    <property type="term" value="P:regulation of translational initiation"/>
    <property type="evidence" value="ECO:0007669"/>
    <property type="project" value="TreeGrafter"/>
</dbReference>
<dbReference type="InterPro" id="IPR020568">
    <property type="entry name" value="Ribosomal_Su5_D2-typ_SF"/>
</dbReference>
<keyword evidence="6" id="KW-0346">Stress response</keyword>
<comment type="caution">
    <text evidence="8">The sequence shown here is derived from an EMBL/GenBank/DDBJ whole genome shotgun (WGS) entry which is preliminary data.</text>
</comment>
<dbReference type="InterPro" id="IPR036956">
    <property type="entry name" value="Impact_N_sf"/>
</dbReference>
<dbReference type="SUPFAM" id="SSF54495">
    <property type="entry name" value="UBC-like"/>
    <property type="match status" value="1"/>
</dbReference>
<dbReference type="Proteomes" id="UP001219518">
    <property type="component" value="Unassembled WGS sequence"/>
</dbReference>
<evidence type="ECO:0000256" key="6">
    <source>
        <dbReference type="ARBA" id="ARBA00023016"/>
    </source>
</evidence>
<sequence length="292" mass="33345">MENDTHIDNISRQVEEQEVLKSIYGEDWKEDDGGGSWSITLSEENLTLELFVTLTDEYPGQGPPLFQIFAPSLSRADMTEITNILQDMYLDNIGETVIFQWVEKAREWLQDKVSLQACEVAAKVEDLEDEEEFAASYTCWNDKHDEKTDHLSKDMLNGAKIVHGDPISFKKSTFQGHVATVTSTNEVKQVLSNLMENKKIAHATHNMYAFRIYREDTKSFSQDCDDDGETQAGSRMLHLLQIMDARNILVVVSRWYGGVHLGPDRFRFINNAARQVIEKAGLLPSQEQKKKH</sequence>
<evidence type="ECO:0000256" key="3">
    <source>
        <dbReference type="ARBA" id="ARBA00022490"/>
    </source>
</evidence>
<evidence type="ECO:0000256" key="2">
    <source>
        <dbReference type="ARBA" id="ARBA00007665"/>
    </source>
</evidence>
<dbReference type="InterPro" id="IPR001498">
    <property type="entry name" value="Impact_N"/>
</dbReference>
<gene>
    <name evidence="8" type="ORF">KUF71_020417</name>
</gene>
<dbReference type="InterPro" id="IPR016135">
    <property type="entry name" value="UBQ-conjugating_enzyme/RWD"/>
</dbReference>
<comment type="similarity">
    <text evidence="2">Belongs to the IMPACT family.</text>
</comment>
<dbReference type="PANTHER" id="PTHR16301:SF25">
    <property type="entry name" value="PROTEIN IMPACT"/>
    <property type="match status" value="1"/>
</dbReference>
<dbReference type="Gene3D" id="3.10.110.10">
    <property type="entry name" value="Ubiquitin Conjugating Enzyme"/>
    <property type="match status" value="1"/>
</dbReference>
<dbReference type="PROSITE" id="PS50908">
    <property type="entry name" value="RWD"/>
    <property type="match status" value="1"/>
</dbReference>
<evidence type="ECO:0000259" key="7">
    <source>
        <dbReference type="PROSITE" id="PS50908"/>
    </source>
</evidence>
<keyword evidence="3" id="KW-0963">Cytoplasm</keyword>
<organism evidence="8 9">
    <name type="scientific">Frankliniella fusca</name>
    <dbReference type="NCBI Taxonomy" id="407009"/>
    <lineage>
        <taxon>Eukaryota</taxon>
        <taxon>Metazoa</taxon>
        <taxon>Ecdysozoa</taxon>
        <taxon>Arthropoda</taxon>
        <taxon>Hexapoda</taxon>
        <taxon>Insecta</taxon>
        <taxon>Pterygota</taxon>
        <taxon>Neoptera</taxon>
        <taxon>Paraneoptera</taxon>
        <taxon>Thysanoptera</taxon>
        <taxon>Terebrantia</taxon>
        <taxon>Thripoidea</taxon>
        <taxon>Thripidae</taxon>
        <taxon>Frankliniella</taxon>
    </lineage>
</organism>
<keyword evidence="5" id="KW-0810">Translation regulation</keyword>
<evidence type="ECO:0000256" key="4">
    <source>
        <dbReference type="ARBA" id="ARBA00022491"/>
    </source>
</evidence>
<dbReference type="InterPro" id="IPR023582">
    <property type="entry name" value="Impact"/>
</dbReference>
<feature type="domain" description="RWD" evidence="7">
    <location>
        <begin position="15"/>
        <end position="112"/>
    </location>
</feature>
<dbReference type="Pfam" id="PF01205">
    <property type="entry name" value="Impact_N"/>
    <property type="match status" value="1"/>
</dbReference>
<dbReference type="AlphaFoldDB" id="A0AAE1GXH4"/>
<dbReference type="Pfam" id="PF05773">
    <property type="entry name" value="RWD"/>
    <property type="match status" value="1"/>
</dbReference>
<dbReference type="Gene3D" id="3.30.230.30">
    <property type="entry name" value="Impact, N-terminal domain"/>
    <property type="match status" value="1"/>
</dbReference>
<evidence type="ECO:0000313" key="8">
    <source>
        <dbReference type="EMBL" id="KAK3910603.1"/>
    </source>
</evidence>
<keyword evidence="9" id="KW-1185">Reference proteome</keyword>
<proteinExistence type="inferred from homology"/>
<dbReference type="SMART" id="SM00591">
    <property type="entry name" value="RWD"/>
    <property type="match status" value="1"/>
</dbReference>
<evidence type="ECO:0000256" key="5">
    <source>
        <dbReference type="ARBA" id="ARBA00022845"/>
    </source>
</evidence>
<dbReference type="GO" id="GO:0005737">
    <property type="term" value="C:cytoplasm"/>
    <property type="evidence" value="ECO:0007669"/>
    <property type="project" value="UniProtKB-SubCell"/>
</dbReference>
<protein>
    <submittedName>
        <fullName evidence="8">Protein IMPACT</fullName>
    </submittedName>
</protein>
<dbReference type="SUPFAM" id="SSF54211">
    <property type="entry name" value="Ribosomal protein S5 domain 2-like"/>
    <property type="match status" value="1"/>
</dbReference>
<evidence type="ECO:0000256" key="1">
    <source>
        <dbReference type="ARBA" id="ARBA00004496"/>
    </source>
</evidence>
<reference evidence="8" key="2">
    <citation type="journal article" date="2023" name="BMC Genomics">
        <title>Pest status, molecular evolution, and epigenetic factors derived from the genome assembly of Frankliniella fusca, a thysanopteran phytovirus vector.</title>
        <authorList>
            <person name="Catto M.A."/>
            <person name="Labadie P.E."/>
            <person name="Jacobson A.L."/>
            <person name="Kennedy G.G."/>
            <person name="Srinivasan R."/>
            <person name="Hunt B.G."/>
        </authorList>
    </citation>
    <scope>NUCLEOTIDE SEQUENCE</scope>
    <source>
        <strain evidence="8">PL_HMW_Pooled</strain>
    </source>
</reference>
<dbReference type="InterPro" id="IPR006575">
    <property type="entry name" value="RWD_dom"/>
</dbReference>
<comment type="subcellular location">
    <subcellularLocation>
        <location evidence="1">Cytoplasm</location>
    </subcellularLocation>
</comment>
<evidence type="ECO:0000313" key="9">
    <source>
        <dbReference type="Proteomes" id="UP001219518"/>
    </source>
</evidence>
<dbReference type="CDD" id="cd23821">
    <property type="entry name" value="RWD_IMPACT"/>
    <property type="match status" value="1"/>
</dbReference>
<dbReference type="PANTHER" id="PTHR16301">
    <property type="entry name" value="IMPACT-RELATED"/>
    <property type="match status" value="1"/>
</dbReference>
<dbReference type="GO" id="GO:0140469">
    <property type="term" value="P:GCN2-mediated signaling"/>
    <property type="evidence" value="ECO:0007669"/>
    <property type="project" value="TreeGrafter"/>
</dbReference>
<reference evidence="8" key="1">
    <citation type="submission" date="2021-07" db="EMBL/GenBank/DDBJ databases">
        <authorList>
            <person name="Catto M.A."/>
            <person name="Jacobson A."/>
            <person name="Kennedy G."/>
            <person name="Labadie P."/>
            <person name="Hunt B.G."/>
            <person name="Srinivasan R."/>
        </authorList>
    </citation>
    <scope>NUCLEOTIDE SEQUENCE</scope>
    <source>
        <strain evidence="8">PL_HMW_Pooled</strain>
        <tissue evidence="8">Head</tissue>
    </source>
</reference>
<keyword evidence="4" id="KW-0678">Repressor</keyword>